<dbReference type="GO" id="GO:0005886">
    <property type="term" value="C:plasma membrane"/>
    <property type="evidence" value="ECO:0007669"/>
    <property type="project" value="UniProtKB-SubCell"/>
</dbReference>
<dbReference type="PROSITE" id="PS50928">
    <property type="entry name" value="ABC_TM1"/>
    <property type="match status" value="1"/>
</dbReference>
<keyword evidence="2 7" id="KW-0813">Transport</keyword>
<keyword evidence="4 7" id="KW-0812">Transmembrane</keyword>
<dbReference type="Proteomes" id="UP000190256">
    <property type="component" value="Unassembled WGS sequence"/>
</dbReference>
<evidence type="ECO:0000313" key="10">
    <source>
        <dbReference type="EMBL" id="OOO65430.1"/>
    </source>
</evidence>
<dbReference type="InterPro" id="IPR051322">
    <property type="entry name" value="AA_ABC_Transporter_Permease"/>
</dbReference>
<sequence>MKIILNGGKYKVSEIATLMKQIILPSLWQTIYMIIISTILSFVIGFILAIVLAVTDERGIKTNKIIYSILSAIINVLRSEPFIILAVAIMPFTRSVVGTSIGENAAIVPLTIASAPFIARLIENSLKEVNPSLIEAAKSFGASNIQIIFKVMVKEAIPSINLNLTLATITILGLTAMAGAGGLGAVGLTYGYQSFNDTIMYTTLVLLIIIVGIIQFVGNIILLNTKMGYSTKNKLTIYCM</sequence>
<feature type="transmembrane region" description="Helical" evidence="7">
    <location>
        <begin position="66"/>
        <end position="92"/>
    </location>
</feature>
<dbReference type="PANTHER" id="PTHR30450">
    <property type="entry name" value="ABC TRANSPORTER PERMEASE"/>
    <property type="match status" value="1"/>
</dbReference>
<comment type="subcellular location">
    <subcellularLocation>
        <location evidence="1 7">Cell membrane</location>
        <topology evidence="1 7">Multi-pass membrane protein</topology>
    </subcellularLocation>
</comment>
<dbReference type="EMBL" id="MRAE01000019">
    <property type="protein sequence ID" value="OOO65430.1"/>
    <property type="molecule type" value="Genomic_DNA"/>
</dbReference>
<dbReference type="InterPro" id="IPR000515">
    <property type="entry name" value="MetI-like"/>
</dbReference>
<keyword evidence="6 7" id="KW-0472">Membrane</keyword>
<name>A0A1S9I566_9CLOT</name>
<feature type="domain" description="ABC transmembrane type-1" evidence="8">
    <location>
        <begin position="27"/>
        <end position="218"/>
    </location>
</feature>
<dbReference type="CDD" id="cd06261">
    <property type="entry name" value="TM_PBP2"/>
    <property type="match status" value="1"/>
</dbReference>
<evidence type="ECO:0000256" key="4">
    <source>
        <dbReference type="ARBA" id="ARBA00022692"/>
    </source>
</evidence>
<dbReference type="AlphaFoldDB" id="A0A1S9I566"/>
<keyword evidence="5 7" id="KW-1133">Transmembrane helix</keyword>
<feature type="transmembrane region" description="Helical" evidence="7">
    <location>
        <begin position="164"/>
        <end position="192"/>
    </location>
</feature>
<organism evidence="10 12">
    <name type="scientific">Clostridium tepidum</name>
    <dbReference type="NCBI Taxonomy" id="1962263"/>
    <lineage>
        <taxon>Bacteria</taxon>
        <taxon>Bacillati</taxon>
        <taxon>Bacillota</taxon>
        <taxon>Clostridia</taxon>
        <taxon>Eubacteriales</taxon>
        <taxon>Clostridiaceae</taxon>
        <taxon>Clostridium</taxon>
    </lineage>
</organism>
<evidence type="ECO:0000256" key="5">
    <source>
        <dbReference type="ARBA" id="ARBA00022989"/>
    </source>
</evidence>
<dbReference type="GO" id="GO:0048473">
    <property type="term" value="P:D-methionine transmembrane transport"/>
    <property type="evidence" value="ECO:0007669"/>
    <property type="project" value="TreeGrafter"/>
</dbReference>
<protein>
    <submittedName>
        <fullName evidence="10">Methionine ABC transporter permease</fullName>
    </submittedName>
</protein>
<comment type="caution">
    <text evidence="10">The sequence shown here is derived from an EMBL/GenBank/DDBJ whole genome shotgun (WGS) entry which is preliminary data.</text>
</comment>
<keyword evidence="3" id="KW-1003">Cell membrane</keyword>
<evidence type="ECO:0000256" key="7">
    <source>
        <dbReference type="RuleBase" id="RU363032"/>
    </source>
</evidence>
<dbReference type="Proteomes" id="UP000190206">
    <property type="component" value="Unassembled WGS sequence"/>
</dbReference>
<reference evidence="9 11" key="2">
    <citation type="submission" date="2016-12" db="EMBL/GenBank/DDBJ databases">
        <title>Clostridium tepidum sp. nov., a close relative of Clostridium sporogenes and Clostridium botulinum Group I.</title>
        <authorList>
            <person name="Dobritsa A.P."/>
            <person name="Kutumbaka K."/>
            <person name="Werner K."/>
            <person name="Samadpour M."/>
        </authorList>
    </citation>
    <scope>NUCLEOTIDE SEQUENCE [LARGE SCALE GENOMIC DNA]</scope>
    <source>
        <strain evidence="9 11">PE</strain>
    </source>
</reference>
<proteinExistence type="inferred from homology"/>
<dbReference type="SUPFAM" id="SSF161098">
    <property type="entry name" value="MetI-like"/>
    <property type="match status" value="1"/>
</dbReference>
<evidence type="ECO:0000313" key="11">
    <source>
        <dbReference type="Proteomes" id="UP000190206"/>
    </source>
</evidence>
<dbReference type="PANTHER" id="PTHR30450:SF14">
    <property type="entry name" value="TRANSPORTER, PERMEASE PROTEIN, PUTATIVE-RELATED"/>
    <property type="match status" value="1"/>
</dbReference>
<evidence type="ECO:0000256" key="3">
    <source>
        <dbReference type="ARBA" id="ARBA00022475"/>
    </source>
</evidence>
<evidence type="ECO:0000256" key="6">
    <source>
        <dbReference type="ARBA" id="ARBA00023136"/>
    </source>
</evidence>
<reference evidence="10 12" key="1">
    <citation type="submission" date="2016-12" db="EMBL/GenBank/DDBJ databases">
        <title>Clostridium tepidum sp. nov., a close relative of Clostridium sporogenes and Clostridium botulinum Group I.</title>
        <authorList>
            <person name="Dobritsa A.P."/>
            <person name="Kutumbaka K.K."/>
            <person name="Werner K."/>
            <person name="Wiedmann M."/>
            <person name="Asmus A."/>
            <person name="Samadpour M."/>
        </authorList>
    </citation>
    <scope>NUCLEOTIDE SEQUENCE [LARGE SCALE GENOMIC DNA]</scope>
    <source>
        <strain evidence="10 12">IEH 97212</strain>
    </source>
</reference>
<evidence type="ECO:0000256" key="2">
    <source>
        <dbReference type="ARBA" id="ARBA00022448"/>
    </source>
</evidence>
<accession>A0A1S9I566</accession>
<dbReference type="EMBL" id="MRAD01000004">
    <property type="protein sequence ID" value="OOO62749.1"/>
    <property type="molecule type" value="Genomic_DNA"/>
</dbReference>
<evidence type="ECO:0000259" key="8">
    <source>
        <dbReference type="PROSITE" id="PS50928"/>
    </source>
</evidence>
<evidence type="ECO:0000256" key="1">
    <source>
        <dbReference type="ARBA" id="ARBA00004651"/>
    </source>
</evidence>
<dbReference type="InterPro" id="IPR035906">
    <property type="entry name" value="MetI-like_sf"/>
</dbReference>
<gene>
    <name evidence="9" type="ORF">BS637_05535</name>
    <name evidence="10" type="ORF">BS638_08715</name>
</gene>
<feature type="transmembrane region" description="Helical" evidence="7">
    <location>
        <begin position="104"/>
        <end position="122"/>
    </location>
</feature>
<comment type="similarity">
    <text evidence="7">Belongs to the binding-protein-dependent transport system permease family.</text>
</comment>
<feature type="transmembrane region" description="Helical" evidence="7">
    <location>
        <begin position="31"/>
        <end position="54"/>
    </location>
</feature>
<keyword evidence="11" id="KW-1185">Reference proteome</keyword>
<feature type="transmembrane region" description="Helical" evidence="7">
    <location>
        <begin position="198"/>
        <end position="223"/>
    </location>
</feature>
<dbReference type="Pfam" id="PF00528">
    <property type="entry name" value="BPD_transp_1"/>
    <property type="match status" value="1"/>
</dbReference>
<evidence type="ECO:0000313" key="12">
    <source>
        <dbReference type="Proteomes" id="UP000190256"/>
    </source>
</evidence>
<dbReference type="STRING" id="1962263.BS637_05535"/>
<evidence type="ECO:0000313" key="9">
    <source>
        <dbReference type="EMBL" id="OOO62749.1"/>
    </source>
</evidence>
<dbReference type="Gene3D" id="1.10.3720.10">
    <property type="entry name" value="MetI-like"/>
    <property type="match status" value="1"/>
</dbReference>